<accession>A0ABQ8TAJ3</accession>
<gene>
    <name evidence="1" type="ORF">ANN_04632</name>
</gene>
<dbReference type="Proteomes" id="UP001148838">
    <property type="component" value="Unassembled WGS sequence"/>
</dbReference>
<proteinExistence type="predicted"/>
<comment type="caution">
    <text evidence="1">The sequence shown here is derived from an EMBL/GenBank/DDBJ whole genome shotgun (WGS) entry which is preliminary data.</text>
</comment>
<protein>
    <submittedName>
        <fullName evidence="1">Uncharacterized protein</fullName>
    </submittedName>
</protein>
<keyword evidence="2" id="KW-1185">Reference proteome</keyword>
<reference evidence="1 2" key="1">
    <citation type="journal article" date="2022" name="Allergy">
        <title>Genome assembly and annotation of Periplaneta americana reveal a comprehensive cockroach allergen profile.</title>
        <authorList>
            <person name="Wang L."/>
            <person name="Xiong Q."/>
            <person name="Saelim N."/>
            <person name="Wang L."/>
            <person name="Nong W."/>
            <person name="Wan A.T."/>
            <person name="Shi M."/>
            <person name="Liu X."/>
            <person name="Cao Q."/>
            <person name="Hui J.H.L."/>
            <person name="Sookrung N."/>
            <person name="Leung T.F."/>
            <person name="Tungtrongchitr A."/>
            <person name="Tsui S.K.W."/>
        </authorList>
    </citation>
    <scope>NUCLEOTIDE SEQUENCE [LARGE SCALE GENOMIC DNA]</scope>
    <source>
        <strain evidence="1">PWHHKU_190912</strain>
    </source>
</reference>
<name>A0ABQ8TAJ3_PERAM</name>
<evidence type="ECO:0000313" key="1">
    <source>
        <dbReference type="EMBL" id="KAJ4442984.1"/>
    </source>
</evidence>
<evidence type="ECO:0000313" key="2">
    <source>
        <dbReference type="Proteomes" id="UP001148838"/>
    </source>
</evidence>
<organism evidence="1 2">
    <name type="scientific">Periplaneta americana</name>
    <name type="common">American cockroach</name>
    <name type="synonym">Blatta americana</name>
    <dbReference type="NCBI Taxonomy" id="6978"/>
    <lineage>
        <taxon>Eukaryota</taxon>
        <taxon>Metazoa</taxon>
        <taxon>Ecdysozoa</taxon>
        <taxon>Arthropoda</taxon>
        <taxon>Hexapoda</taxon>
        <taxon>Insecta</taxon>
        <taxon>Pterygota</taxon>
        <taxon>Neoptera</taxon>
        <taxon>Polyneoptera</taxon>
        <taxon>Dictyoptera</taxon>
        <taxon>Blattodea</taxon>
        <taxon>Blattoidea</taxon>
        <taxon>Blattidae</taxon>
        <taxon>Blattinae</taxon>
        <taxon>Periplaneta</taxon>
    </lineage>
</organism>
<sequence length="168" mass="19272">MMGLGIPRKSCAFIDCKPRSRTTVKSGLPSKLHTTMAYDAECSGNSIHPFCRVQFKSIININRNQVYRSLDDARNDGNETLDLDLPSKSESDAIRMFRWLPRKLKTSYLNETVITTNGIHMCVQTGFHGHIYVVLHLKYIFKLQLLFGSEIRKVVYFYFLIIPSAMMS</sequence>
<dbReference type="EMBL" id="JAJSOF020000013">
    <property type="protein sequence ID" value="KAJ4442984.1"/>
    <property type="molecule type" value="Genomic_DNA"/>
</dbReference>